<accession>A0A377Q7I6</accession>
<organism evidence="1 3">
    <name type="scientific">Iodobacter fluviatilis</name>
    <dbReference type="NCBI Taxonomy" id="537"/>
    <lineage>
        <taxon>Bacteria</taxon>
        <taxon>Pseudomonadati</taxon>
        <taxon>Pseudomonadota</taxon>
        <taxon>Betaproteobacteria</taxon>
        <taxon>Neisseriales</taxon>
        <taxon>Chitinibacteraceae</taxon>
        <taxon>Iodobacter</taxon>
    </lineage>
</organism>
<dbReference type="InterPro" id="IPR036249">
    <property type="entry name" value="Thioredoxin-like_sf"/>
</dbReference>
<proteinExistence type="predicted"/>
<reference evidence="1 3" key="1">
    <citation type="submission" date="2018-06" db="EMBL/GenBank/DDBJ databases">
        <authorList>
            <consortium name="Pathogen Informatics"/>
            <person name="Doyle S."/>
        </authorList>
    </citation>
    <scope>NUCLEOTIDE SEQUENCE [LARGE SCALE GENOMIC DNA]</scope>
    <source>
        <strain evidence="1 3">NCTC11159</strain>
    </source>
</reference>
<protein>
    <submittedName>
        <fullName evidence="1">Ferredoxin</fullName>
    </submittedName>
    <submittedName>
        <fullName evidence="2">Thioredoxin-like protein</fullName>
    </submittedName>
</protein>
<name>A0A377Q7I6_9NEIS</name>
<dbReference type="CDD" id="cd02980">
    <property type="entry name" value="TRX_Fd_family"/>
    <property type="match status" value="1"/>
</dbReference>
<dbReference type="Proteomes" id="UP000255108">
    <property type="component" value="Unassembled WGS sequence"/>
</dbReference>
<reference evidence="2 4" key="2">
    <citation type="submission" date="2019-03" db="EMBL/GenBank/DDBJ databases">
        <title>Genomic Encyclopedia of Type Strains, Phase IV (KMG-IV): sequencing the most valuable type-strain genomes for metagenomic binning, comparative biology and taxonomic classification.</title>
        <authorList>
            <person name="Goeker M."/>
        </authorList>
    </citation>
    <scope>NUCLEOTIDE SEQUENCE [LARGE SCALE GENOMIC DNA]</scope>
    <source>
        <strain evidence="2 4">DSM 3764</strain>
    </source>
</reference>
<gene>
    <name evidence="2" type="ORF">EV682_10261</name>
    <name evidence="1" type="ORF">NCTC11159_01584</name>
</gene>
<dbReference type="EMBL" id="UGHR01000001">
    <property type="protein sequence ID" value="STQ90519.1"/>
    <property type="molecule type" value="Genomic_DNA"/>
</dbReference>
<dbReference type="Gene3D" id="3.40.30.10">
    <property type="entry name" value="Glutaredoxin"/>
    <property type="match status" value="1"/>
</dbReference>
<dbReference type="SUPFAM" id="SSF52833">
    <property type="entry name" value="Thioredoxin-like"/>
    <property type="match status" value="1"/>
</dbReference>
<evidence type="ECO:0000313" key="2">
    <source>
        <dbReference type="EMBL" id="TCU89150.1"/>
    </source>
</evidence>
<evidence type="ECO:0000313" key="1">
    <source>
        <dbReference type="EMBL" id="STQ90519.1"/>
    </source>
</evidence>
<dbReference type="AlphaFoldDB" id="A0A377Q7I6"/>
<dbReference type="RefSeq" id="WP_115226823.1">
    <property type="nucleotide sequence ID" value="NZ_CAWOLO010000002.1"/>
</dbReference>
<dbReference type="EMBL" id="SMBT01000002">
    <property type="protein sequence ID" value="TCU89150.1"/>
    <property type="molecule type" value="Genomic_DNA"/>
</dbReference>
<keyword evidence="4" id="KW-1185">Reference proteome</keyword>
<evidence type="ECO:0000313" key="4">
    <source>
        <dbReference type="Proteomes" id="UP000295794"/>
    </source>
</evidence>
<sequence>MKTIAICVNRRLSGQPSCAARGSEALVQALEMATKMHANIRIIRLPCMGACEVGPNVKVVGGDLYHEVDLAMLPLILEEAGV</sequence>
<dbReference type="Proteomes" id="UP000295794">
    <property type="component" value="Unassembled WGS sequence"/>
</dbReference>
<evidence type="ECO:0000313" key="3">
    <source>
        <dbReference type="Proteomes" id="UP000255108"/>
    </source>
</evidence>
<dbReference type="OrthoDB" id="8593122at2"/>